<protein>
    <submittedName>
        <fullName evidence="1">Uncharacterized protein</fullName>
    </submittedName>
</protein>
<name>A0ACB8G9W4_9SAUR</name>
<keyword evidence="2" id="KW-1185">Reference proteome</keyword>
<dbReference type="Proteomes" id="UP000827872">
    <property type="component" value="Linkage Group LG01"/>
</dbReference>
<gene>
    <name evidence="1" type="ORF">K3G42_017060</name>
</gene>
<dbReference type="EMBL" id="CM037614">
    <property type="protein sequence ID" value="KAH8016388.1"/>
    <property type="molecule type" value="Genomic_DNA"/>
</dbReference>
<comment type="caution">
    <text evidence="1">The sequence shown here is derived from an EMBL/GenBank/DDBJ whole genome shotgun (WGS) entry which is preliminary data.</text>
</comment>
<proteinExistence type="predicted"/>
<organism evidence="1 2">
    <name type="scientific">Sphaerodactylus townsendi</name>
    <dbReference type="NCBI Taxonomy" id="933632"/>
    <lineage>
        <taxon>Eukaryota</taxon>
        <taxon>Metazoa</taxon>
        <taxon>Chordata</taxon>
        <taxon>Craniata</taxon>
        <taxon>Vertebrata</taxon>
        <taxon>Euteleostomi</taxon>
        <taxon>Lepidosauria</taxon>
        <taxon>Squamata</taxon>
        <taxon>Bifurcata</taxon>
        <taxon>Gekkota</taxon>
        <taxon>Sphaerodactylidae</taxon>
        <taxon>Sphaerodactylus</taxon>
    </lineage>
</organism>
<reference evidence="1" key="1">
    <citation type="submission" date="2021-08" db="EMBL/GenBank/DDBJ databases">
        <title>The first chromosome-level gecko genome reveals the dynamic sex chromosomes of Neotropical dwarf geckos (Sphaerodactylidae: Sphaerodactylus).</title>
        <authorList>
            <person name="Pinto B.J."/>
            <person name="Keating S.E."/>
            <person name="Gamble T."/>
        </authorList>
    </citation>
    <scope>NUCLEOTIDE SEQUENCE</scope>
    <source>
        <strain evidence="1">TG3544</strain>
    </source>
</reference>
<evidence type="ECO:0000313" key="2">
    <source>
        <dbReference type="Proteomes" id="UP000827872"/>
    </source>
</evidence>
<accession>A0ACB8G9W4</accession>
<sequence>MTFEELLLEVDGFGKYQMLVYLMLCLPRLVIPMHFLLHNFISASPSHHCIIPDFPGTSNLSQDEIFLISLPREADGTWSSCKMFSRPQYHLLVNSSEEMDNISSIQSCQRGWVYDHSQYVSTTATEWDLVCEKKGLNQAIATFFFIGVTLGSVLFGYLSDRFGRRRILLLAIAVTLFFGTMTAFSVSYLMFIVMRSLCGVGLTGISIISLTLAVEWTDIKHRTFCGTISGLSWSVGYMLLALLAYLIRSWRWLLIAVTSPCLLSIVLWWWLPESVRWLLTKKEVETAHSYLSRCATVNGKKDFHSKITTEVLNKAVIMNESRNYFYWHLLKTSILRKITLCSTIVWFGVAFSYYGITLNITGFSLDPYMTQFMFGAIEIPAKVCVYFVLDRIGRRHCQAWTLIGTGFFIALNASIPAEHGHVRSAVAILGKGFSEASFTTVFLYTAELYPTVLRQSGIGCCSFVARVASSLAPLIMLLDDTWQYLPSIIFSTVAGMSGIVAFLLPETTNRQLPETVEHLEGDRNENILETKTSQESMHAEISLEIMSPVSTDVRLSQQQEGNSDCDMKLSLENSWLANGMDTSGS</sequence>
<evidence type="ECO:0000313" key="1">
    <source>
        <dbReference type="EMBL" id="KAH8016388.1"/>
    </source>
</evidence>